<dbReference type="Pfam" id="PF07715">
    <property type="entry name" value="Plug"/>
    <property type="match status" value="1"/>
</dbReference>
<accession>A0A3A8Q8R6</accession>
<dbReference type="OrthoDB" id="5389752at2"/>
<evidence type="ECO:0000256" key="6">
    <source>
        <dbReference type="ARBA" id="ARBA00023077"/>
    </source>
</evidence>
<feature type="domain" description="TonB-dependent receptor-like beta-barrel" evidence="14">
    <location>
        <begin position="285"/>
        <end position="692"/>
    </location>
</feature>
<dbReference type="PANTHER" id="PTHR30069:SF29">
    <property type="entry name" value="HEMOGLOBIN AND HEMOGLOBIN-HAPTOGLOBIN-BINDING PROTEIN 1-RELATED"/>
    <property type="match status" value="1"/>
</dbReference>
<dbReference type="InterPro" id="IPR037066">
    <property type="entry name" value="Plug_dom_sf"/>
</dbReference>
<feature type="signal peptide" evidence="13">
    <location>
        <begin position="1"/>
        <end position="21"/>
    </location>
</feature>
<dbReference type="InterPro" id="IPR039426">
    <property type="entry name" value="TonB-dep_rcpt-like"/>
</dbReference>
<dbReference type="CDD" id="cd01347">
    <property type="entry name" value="ligand_gated_channel"/>
    <property type="match status" value="1"/>
</dbReference>
<dbReference type="EMBL" id="RAWK01000183">
    <property type="protein sequence ID" value="RKH59664.1"/>
    <property type="molecule type" value="Genomic_DNA"/>
</dbReference>
<evidence type="ECO:0000313" key="16">
    <source>
        <dbReference type="EMBL" id="RKH59664.1"/>
    </source>
</evidence>
<dbReference type="SUPFAM" id="SSF56935">
    <property type="entry name" value="Porins"/>
    <property type="match status" value="1"/>
</dbReference>
<feature type="chain" id="PRO_5017259200" evidence="13">
    <location>
        <begin position="22"/>
        <end position="716"/>
    </location>
</feature>
<dbReference type="GO" id="GO:0015344">
    <property type="term" value="F:siderophore uptake transmembrane transporter activity"/>
    <property type="evidence" value="ECO:0007669"/>
    <property type="project" value="TreeGrafter"/>
</dbReference>
<dbReference type="Gene3D" id="2.170.130.10">
    <property type="entry name" value="TonB-dependent receptor, plug domain"/>
    <property type="match status" value="1"/>
</dbReference>
<dbReference type="Pfam" id="PF00593">
    <property type="entry name" value="TonB_dep_Rec_b-barrel"/>
    <property type="match status" value="1"/>
</dbReference>
<evidence type="ECO:0000259" key="15">
    <source>
        <dbReference type="Pfam" id="PF07715"/>
    </source>
</evidence>
<keyword evidence="7 10" id="KW-0472">Membrane</keyword>
<evidence type="ECO:0000256" key="9">
    <source>
        <dbReference type="ARBA" id="ARBA00023237"/>
    </source>
</evidence>
<evidence type="ECO:0000313" key="17">
    <source>
        <dbReference type="Proteomes" id="UP000267003"/>
    </source>
</evidence>
<evidence type="ECO:0000256" key="3">
    <source>
        <dbReference type="ARBA" id="ARBA00022452"/>
    </source>
</evidence>
<evidence type="ECO:0000256" key="4">
    <source>
        <dbReference type="ARBA" id="ARBA00022692"/>
    </source>
</evidence>
<dbReference type="Gene3D" id="2.40.170.20">
    <property type="entry name" value="TonB-dependent receptor, beta-barrel domain"/>
    <property type="match status" value="1"/>
</dbReference>
<dbReference type="AlphaFoldDB" id="A0A3A8Q8R6"/>
<protein>
    <submittedName>
        <fullName evidence="16">TonB-dependent receptor</fullName>
    </submittedName>
</protein>
<evidence type="ECO:0000256" key="13">
    <source>
        <dbReference type="SAM" id="SignalP"/>
    </source>
</evidence>
<evidence type="ECO:0000256" key="12">
    <source>
        <dbReference type="SAM" id="MobiDB-lite"/>
    </source>
</evidence>
<name>A0A3A8Q8R6_9BACT</name>
<comment type="subcellular location">
    <subcellularLocation>
        <location evidence="1 10">Cell outer membrane</location>
        <topology evidence="1 10">Multi-pass membrane protein</topology>
    </subcellularLocation>
</comment>
<evidence type="ECO:0000256" key="2">
    <source>
        <dbReference type="ARBA" id="ARBA00022448"/>
    </source>
</evidence>
<dbReference type="InterPro" id="IPR036942">
    <property type="entry name" value="Beta-barrel_TonB_sf"/>
</dbReference>
<proteinExistence type="inferred from homology"/>
<dbReference type="GO" id="GO:0044718">
    <property type="term" value="P:siderophore transmembrane transport"/>
    <property type="evidence" value="ECO:0007669"/>
    <property type="project" value="TreeGrafter"/>
</dbReference>
<keyword evidence="4 10" id="KW-0812">Transmembrane</keyword>
<dbReference type="GO" id="GO:0009279">
    <property type="term" value="C:cell outer membrane"/>
    <property type="evidence" value="ECO:0007669"/>
    <property type="project" value="UniProtKB-SubCell"/>
</dbReference>
<evidence type="ECO:0000256" key="5">
    <source>
        <dbReference type="ARBA" id="ARBA00022729"/>
    </source>
</evidence>
<feature type="compositionally biased region" description="Low complexity" evidence="12">
    <location>
        <begin position="43"/>
        <end position="52"/>
    </location>
</feature>
<keyword evidence="5 13" id="KW-0732">Signal</keyword>
<dbReference type="PANTHER" id="PTHR30069">
    <property type="entry name" value="TONB-DEPENDENT OUTER MEMBRANE RECEPTOR"/>
    <property type="match status" value="1"/>
</dbReference>
<feature type="region of interest" description="Disordered" evidence="12">
    <location>
        <begin position="26"/>
        <end position="123"/>
    </location>
</feature>
<evidence type="ECO:0000256" key="1">
    <source>
        <dbReference type="ARBA" id="ARBA00004571"/>
    </source>
</evidence>
<comment type="caution">
    <text evidence="16">The sequence shown here is derived from an EMBL/GenBank/DDBJ whole genome shotgun (WGS) entry which is preliminary data.</text>
</comment>
<evidence type="ECO:0000256" key="10">
    <source>
        <dbReference type="PROSITE-ProRule" id="PRU01360"/>
    </source>
</evidence>
<feature type="domain" description="TonB-dependent receptor plug" evidence="15">
    <location>
        <begin position="123"/>
        <end position="226"/>
    </location>
</feature>
<keyword evidence="9 10" id="KW-0998">Cell outer membrane</keyword>
<keyword evidence="8 16" id="KW-0675">Receptor</keyword>
<reference evidence="17" key="1">
    <citation type="submission" date="2018-09" db="EMBL/GenBank/DDBJ databases">
        <authorList>
            <person name="Livingstone P.G."/>
            <person name="Whitworth D.E."/>
        </authorList>
    </citation>
    <scope>NUCLEOTIDE SEQUENCE [LARGE SCALE GENOMIC DNA]</scope>
    <source>
        <strain evidence="17">AB050A</strain>
    </source>
</reference>
<evidence type="ECO:0000256" key="8">
    <source>
        <dbReference type="ARBA" id="ARBA00023170"/>
    </source>
</evidence>
<sequence length="716" mass="76606">MSGRWWLSALLWSALSGVARAEDVPSVDGGVEQGVSAPSVTDAPAAKEASAAMPGQVSSPAGDAAPSSQPVHGAPADPPTPDAAATAEAAPTKSSQAVDASLPVEEPPALQTVVTGSRTQERLRETPVATEVITRAEIVASGARDASELLNARPGFVVQQGFSGAGLSMQGLAPEYVLVLVDGERVTGKVDGNVDLSRLSLEDIEQVEIVKGPGSVLYGSDAVAGVVNFITRRAQRTLGADLRAAYGTLGRLDLDATGETRGDAWGLRMSAGLQRRSAYDLDATDIGTTGSTLNGYDLSARGDWRGPGAMSLEGTASYSHRIQRGVDLGAAGAVFDRATRDNTFASRVSPSWQLGEKVTLRTDLSYGHYERRYLRDQRNASALDTVEDTRDQQARVGAQLDARPGGGHALVVGTEYLGEWLQSDRLDGGRGRRGRGSLYAQDSWTLWERVGLVAVRGGRVDVDSQFGLALTPRAALKVEPLKWLTLRGSYGWGYRAPSFQDLLIDFENPSVGYTVRGNPDLKPERSRSFSFTVETRPTRDSVVWVGLFQHSLRDMIAASLQSEGDFLRYSYVNIARARVRGGEVGLRQSLPGRVQVELGYTLTDGTDQDLDRALEGQARHRLTAQATWRHRPWNLEAHVRGALTGERPFHPDTNGDGVADSYRASPTVSLDARVAWLMPGGGLQLFVVGSNLTGAGNPTDLPIPPRTLQAGVSTRF</sequence>
<keyword evidence="2 10" id="KW-0813">Transport</keyword>
<evidence type="ECO:0000256" key="7">
    <source>
        <dbReference type="ARBA" id="ARBA00023136"/>
    </source>
</evidence>
<comment type="similarity">
    <text evidence="10 11">Belongs to the TonB-dependent receptor family.</text>
</comment>
<keyword evidence="3 10" id="KW-1134">Transmembrane beta strand</keyword>
<dbReference type="Proteomes" id="UP000267003">
    <property type="component" value="Unassembled WGS sequence"/>
</dbReference>
<dbReference type="PROSITE" id="PS52016">
    <property type="entry name" value="TONB_DEPENDENT_REC_3"/>
    <property type="match status" value="1"/>
</dbReference>
<feature type="compositionally biased region" description="Low complexity" evidence="12">
    <location>
        <begin position="82"/>
        <end position="92"/>
    </location>
</feature>
<keyword evidence="6 11" id="KW-0798">TonB box</keyword>
<gene>
    <name evidence="16" type="ORF">D7W81_26895</name>
</gene>
<dbReference type="InterPro" id="IPR000531">
    <property type="entry name" value="Beta-barrel_TonB"/>
</dbReference>
<dbReference type="InterPro" id="IPR012910">
    <property type="entry name" value="Plug_dom"/>
</dbReference>
<dbReference type="RefSeq" id="WP_120558255.1">
    <property type="nucleotide sequence ID" value="NZ_RAWK01000183.1"/>
</dbReference>
<organism evidence="16 17">
    <name type="scientific">Corallococcus aberystwythensis</name>
    <dbReference type="NCBI Taxonomy" id="2316722"/>
    <lineage>
        <taxon>Bacteria</taxon>
        <taxon>Pseudomonadati</taxon>
        <taxon>Myxococcota</taxon>
        <taxon>Myxococcia</taxon>
        <taxon>Myxococcales</taxon>
        <taxon>Cystobacterineae</taxon>
        <taxon>Myxococcaceae</taxon>
        <taxon>Corallococcus</taxon>
    </lineage>
</organism>
<evidence type="ECO:0000256" key="11">
    <source>
        <dbReference type="RuleBase" id="RU003357"/>
    </source>
</evidence>
<evidence type="ECO:0000259" key="14">
    <source>
        <dbReference type="Pfam" id="PF00593"/>
    </source>
</evidence>
<keyword evidence="17" id="KW-1185">Reference proteome</keyword>